<sequence length="117" mass="13754">MVKKPVTEERTFCDFCEEPSYTECMLCDKDLCHEHRVEVVVYLNASDHCFRASLCRRDARWIEPFLKECQNKSLTWHRAGHNPEFNEARLKEVLGFIKWGPDKERGEIGSFIGTKND</sequence>
<organism evidence="1">
    <name type="scientific">marine sediment metagenome</name>
    <dbReference type="NCBI Taxonomy" id="412755"/>
    <lineage>
        <taxon>unclassified sequences</taxon>
        <taxon>metagenomes</taxon>
        <taxon>ecological metagenomes</taxon>
    </lineage>
</organism>
<accession>A0A0F9BP70</accession>
<protein>
    <submittedName>
        <fullName evidence="1">Uncharacterized protein</fullName>
    </submittedName>
</protein>
<dbReference type="AlphaFoldDB" id="A0A0F9BP70"/>
<gene>
    <name evidence="1" type="ORF">LCGC14_2503300</name>
</gene>
<name>A0A0F9BP70_9ZZZZ</name>
<dbReference type="EMBL" id="LAZR01039974">
    <property type="protein sequence ID" value="KKL15667.1"/>
    <property type="molecule type" value="Genomic_DNA"/>
</dbReference>
<reference evidence="1" key="1">
    <citation type="journal article" date="2015" name="Nature">
        <title>Complex archaea that bridge the gap between prokaryotes and eukaryotes.</title>
        <authorList>
            <person name="Spang A."/>
            <person name="Saw J.H."/>
            <person name="Jorgensen S.L."/>
            <person name="Zaremba-Niedzwiedzka K."/>
            <person name="Martijn J."/>
            <person name="Lind A.E."/>
            <person name="van Eijk R."/>
            <person name="Schleper C."/>
            <person name="Guy L."/>
            <person name="Ettema T.J."/>
        </authorList>
    </citation>
    <scope>NUCLEOTIDE SEQUENCE</scope>
</reference>
<evidence type="ECO:0000313" key="1">
    <source>
        <dbReference type="EMBL" id="KKL15667.1"/>
    </source>
</evidence>
<comment type="caution">
    <text evidence="1">The sequence shown here is derived from an EMBL/GenBank/DDBJ whole genome shotgun (WGS) entry which is preliminary data.</text>
</comment>
<proteinExistence type="predicted"/>